<dbReference type="PANTHER" id="PTHR42935:SF1">
    <property type="entry name" value="SLR0930 PROTEIN"/>
    <property type="match status" value="1"/>
</dbReference>
<dbReference type="STRING" id="381751.SAMN05444391_1035"/>
<gene>
    <name evidence="1" type="ORF">SAMN05444391_1035</name>
</gene>
<dbReference type="EMBL" id="LT670846">
    <property type="protein sequence ID" value="SHK44324.1"/>
    <property type="molecule type" value="Genomic_DNA"/>
</dbReference>
<dbReference type="Pfam" id="PF05673">
    <property type="entry name" value="DUF815"/>
    <property type="match status" value="1"/>
</dbReference>
<sequence>MGMIDFKNYLAFRLKEGKLYPVKHPHIPPIDLLLNVERQKEVLLRNTLQFVKGYPANDVLLWGDRGTGKSSLVKSLLGVFGENGLRIIQVYKMDIIHLSDLYETVRDQPYWFILFFDDLSFEPGEESFKTLKSFMEGDIEERPRNILVYATSNRRNLVPQLERDEKFPEESQLEVISLVERFGIKLGFFAFGKEEYLKIVKTYAKERKLDVEEPFLEKLALEWATYRGSFSGRTAFQFIKDLEGRLRCGTSLSFYSS</sequence>
<dbReference type="SUPFAM" id="SSF52540">
    <property type="entry name" value="P-loop containing nucleoside triphosphate hydrolases"/>
    <property type="match status" value="1"/>
</dbReference>
<protein>
    <submittedName>
        <fullName evidence="1">Uncharacterized protein</fullName>
    </submittedName>
</protein>
<name>A0A1M6SHR5_9AQUI</name>
<evidence type="ECO:0000313" key="2">
    <source>
        <dbReference type="Proteomes" id="UP000189810"/>
    </source>
</evidence>
<dbReference type="Gene3D" id="3.40.50.300">
    <property type="entry name" value="P-loop containing nucleotide triphosphate hydrolases"/>
    <property type="match status" value="1"/>
</dbReference>
<dbReference type="PANTHER" id="PTHR42935">
    <property type="entry name" value="SLR0930 PROTEIN"/>
    <property type="match status" value="1"/>
</dbReference>
<dbReference type="OrthoDB" id="9812140at2"/>
<accession>A0A1M6SHR5</accession>
<dbReference type="InterPro" id="IPR008533">
    <property type="entry name" value="DUF815"/>
</dbReference>
<proteinExistence type="predicted"/>
<dbReference type="InterPro" id="IPR027417">
    <property type="entry name" value="P-loop_NTPase"/>
</dbReference>
<keyword evidence="2" id="KW-1185">Reference proteome</keyword>
<dbReference type="Proteomes" id="UP000189810">
    <property type="component" value="Chromosome I"/>
</dbReference>
<organism evidence="1 2">
    <name type="scientific">Thermocrinis minervae</name>
    <dbReference type="NCBI Taxonomy" id="381751"/>
    <lineage>
        <taxon>Bacteria</taxon>
        <taxon>Pseudomonadati</taxon>
        <taxon>Aquificota</taxon>
        <taxon>Aquificia</taxon>
        <taxon>Aquificales</taxon>
        <taxon>Aquificaceae</taxon>
        <taxon>Thermocrinis</taxon>
    </lineage>
</organism>
<dbReference type="AlphaFoldDB" id="A0A1M6SHR5"/>
<reference evidence="1 2" key="1">
    <citation type="submission" date="2016-11" db="EMBL/GenBank/DDBJ databases">
        <authorList>
            <person name="Jaros S."/>
            <person name="Januszkiewicz K."/>
            <person name="Wedrychowicz H."/>
        </authorList>
    </citation>
    <scope>NUCLEOTIDE SEQUENCE [LARGE SCALE GENOMIC DNA]</scope>
    <source>
        <strain evidence="1 2">DSM 19557</strain>
    </source>
</reference>
<evidence type="ECO:0000313" key="1">
    <source>
        <dbReference type="EMBL" id="SHK44324.1"/>
    </source>
</evidence>